<evidence type="ECO:0000313" key="3">
    <source>
        <dbReference type="Proteomes" id="UP000281553"/>
    </source>
</evidence>
<feature type="compositionally biased region" description="Acidic residues" evidence="1">
    <location>
        <begin position="54"/>
        <end position="64"/>
    </location>
</feature>
<organism evidence="2 3">
    <name type="scientific">Dibothriocephalus latus</name>
    <name type="common">Fish tapeworm</name>
    <name type="synonym">Diphyllobothrium latum</name>
    <dbReference type="NCBI Taxonomy" id="60516"/>
    <lineage>
        <taxon>Eukaryota</taxon>
        <taxon>Metazoa</taxon>
        <taxon>Spiralia</taxon>
        <taxon>Lophotrochozoa</taxon>
        <taxon>Platyhelminthes</taxon>
        <taxon>Cestoda</taxon>
        <taxon>Eucestoda</taxon>
        <taxon>Diphyllobothriidea</taxon>
        <taxon>Diphyllobothriidae</taxon>
        <taxon>Dibothriocephalus</taxon>
    </lineage>
</organism>
<protein>
    <submittedName>
        <fullName evidence="2">Uncharacterized protein</fullName>
    </submittedName>
</protein>
<feature type="compositionally biased region" description="Polar residues" evidence="1">
    <location>
        <begin position="122"/>
        <end position="146"/>
    </location>
</feature>
<feature type="region of interest" description="Disordered" evidence="1">
    <location>
        <begin position="50"/>
        <end position="146"/>
    </location>
</feature>
<dbReference type="EMBL" id="UYRU01080922">
    <property type="protein sequence ID" value="VDN31497.1"/>
    <property type="molecule type" value="Genomic_DNA"/>
</dbReference>
<dbReference type="AlphaFoldDB" id="A0A3P7NAQ3"/>
<evidence type="ECO:0000313" key="2">
    <source>
        <dbReference type="EMBL" id="VDN31497.1"/>
    </source>
</evidence>
<reference evidence="2 3" key="1">
    <citation type="submission" date="2018-11" db="EMBL/GenBank/DDBJ databases">
        <authorList>
            <consortium name="Pathogen Informatics"/>
        </authorList>
    </citation>
    <scope>NUCLEOTIDE SEQUENCE [LARGE SCALE GENOMIC DNA]</scope>
</reference>
<name>A0A3P7NAQ3_DIBLA</name>
<proteinExistence type="predicted"/>
<keyword evidence="3" id="KW-1185">Reference proteome</keyword>
<evidence type="ECO:0000256" key="1">
    <source>
        <dbReference type="SAM" id="MobiDB-lite"/>
    </source>
</evidence>
<dbReference type="Proteomes" id="UP000281553">
    <property type="component" value="Unassembled WGS sequence"/>
</dbReference>
<gene>
    <name evidence="2" type="ORF">DILT_LOCUS15766</name>
</gene>
<accession>A0A3P7NAQ3</accession>
<sequence length="146" mass="15599">MRKVHVVAVLSKLKMLDADSLEQRSGTFFELENQQSHLRAAVNDISAEVSLGASEEEEEEDEGERAEVAAVWSPAARSQGSRHAPGPWDDDDDDDVIHHAYPDFTSPSGGGGGDACHAREALSSSPDFLSTSPANQPTPECLSHSG</sequence>